<proteinExistence type="predicted"/>
<feature type="region of interest" description="Disordered" evidence="1">
    <location>
        <begin position="120"/>
        <end position="234"/>
    </location>
</feature>
<accession>A0A6C0BMW7</accession>
<evidence type="ECO:0000313" key="2">
    <source>
        <dbReference type="EMBL" id="QHS93526.1"/>
    </source>
</evidence>
<feature type="compositionally biased region" description="Basic residues" evidence="1">
    <location>
        <begin position="217"/>
        <end position="234"/>
    </location>
</feature>
<evidence type="ECO:0000256" key="1">
    <source>
        <dbReference type="SAM" id="MobiDB-lite"/>
    </source>
</evidence>
<name>A0A6C0BMW7_9ZZZZ</name>
<reference evidence="2" key="1">
    <citation type="journal article" date="2020" name="Nature">
        <title>Giant virus diversity and host interactions through global metagenomics.</title>
        <authorList>
            <person name="Schulz F."/>
            <person name="Roux S."/>
            <person name="Paez-Espino D."/>
            <person name="Jungbluth S."/>
            <person name="Walsh D.A."/>
            <person name="Denef V.J."/>
            <person name="McMahon K.D."/>
            <person name="Konstantinidis K.T."/>
            <person name="Eloe-Fadrosh E.A."/>
            <person name="Kyrpides N.C."/>
            <person name="Woyke T."/>
        </authorList>
    </citation>
    <scope>NUCLEOTIDE SEQUENCE</scope>
    <source>
        <strain evidence="2">GVMAG-M-3300018080-19</strain>
    </source>
</reference>
<dbReference type="EMBL" id="MN739207">
    <property type="protein sequence ID" value="QHS93526.1"/>
    <property type="molecule type" value="Genomic_DNA"/>
</dbReference>
<dbReference type="AlphaFoldDB" id="A0A6C0BMW7"/>
<sequence length="234" mass="26698">MKRRESMSFRFLLYVEPTNRACLAAMKICANIKEPIYILDVRKLDPVPGWLNGYPSLLDRQRNYLYQGTKCITFLQKLERQLPVRPPEPRMTRLPLNPQHIIIPMLPLPQRHHNSSATIVEEIPDARPPLRVNRPIHRPPEKAVEPTEPVEPAKLAEPTDPVEPAKPTEPVEPAEPTEPAEPAEPAEHVEPPSENELVSTDPDVTEVTEVTEVAVKRPTRRRVATTRRSRKKKS</sequence>
<protein>
    <submittedName>
        <fullName evidence="2">Uncharacterized protein</fullName>
    </submittedName>
</protein>
<organism evidence="2">
    <name type="scientific">viral metagenome</name>
    <dbReference type="NCBI Taxonomy" id="1070528"/>
    <lineage>
        <taxon>unclassified sequences</taxon>
        <taxon>metagenomes</taxon>
        <taxon>organismal metagenomes</taxon>
    </lineage>
</organism>